<dbReference type="Proteomes" id="UP001500827">
    <property type="component" value="Unassembled WGS sequence"/>
</dbReference>
<dbReference type="InterPro" id="IPR030972">
    <property type="entry name" value="UrcA_uranyl"/>
</dbReference>
<reference evidence="2" key="1">
    <citation type="journal article" date="2019" name="Int. J. Syst. Evol. Microbiol.">
        <title>The Global Catalogue of Microorganisms (GCM) 10K type strain sequencing project: providing services to taxonomists for standard genome sequencing and annotation.</title>
        <authorList>
            <consortium name="The Broad Institute Genomics Platform"/>
            <consortium name="The Broad Institute Genome Sequencing Center for Infectious Disease"/>
            <person name="Wu L."/>
            <person name="Ma J."/>
        </authorList>
    </citation>
    <scope>NUCLEOTIDE SEQUENCE [LARGE SCALE GENOMIC DNA]</scope>
    <source>
        <strain evidence="2">JCM 17543</strain>
    </source>
</reference>
<name>A0ABP7KZY3_9SPHN</name>
<comment type="caution">
    <text evidence="1">The sequence shown here is derived from an EMBL/GenBank/DDBJ whole genome shotgun (WGS) entry which is preliminary data.</text>
</comment>
<keyword evidence="2" id="KW-1185">Reference proteome</keyword>
<sequence length="110" mass="11869">MIGLSIISVALGLSAGEPVIVYDEQPALRVQLVGYDLSKPDDQRRLHAKLLSAADRVCRAAIPDAIQIELFACERDTLARADREIQAIVAARSLGKRLVTAIAITAVFSK</sequence>
<dbReference type="EMBL" id="BAABBM010000001">
    <property type="protein sequence ID" value="GAA3889941.1"/>
    <property type="molecule type" value="Genomic_DNA"/>
</dbReference>
<protein>
    <recommendedName>
        <fullName evidence="3">UrcA family protein</fullName>
    </recommendedName>
</protein>
<dbReference type="NCBIfam" id="TIGR04433">
    <property type="entry name" value="UrcA_uranyl"/>
    <property type="match status" value="1"/>
</dbReference>
<evidence type="ECO:0000313" key="2">
    <source>
        <dbReference type="Proteomes" id="UP001500827"/>
    </source>
</evidence>
<evidence type="ECO:0008006" key="3">
    <source>
        <dbReference type="Google" id="ProtNLM"/>
    </source>
</evidence>
<proteinExistence type="predicted"/>
<organism evidence="1 2">
    <name type="scientific">Sphingomonas limnosediminicola</name>
    <dbReference type="NCBI Taxonomy" id="940133"/>
    <lineage>
        <taxon>Bacteria</taxon>
        <taxon>Pseudomonadati</taxon>
        <taxon>Pseudomonadota</taxon>
        <taxon>Alphaproteobacteria</taxon>
        <taxon>Sphingomonadales</taxon>
        <taxon>Sphingomonadaceae</taxon>
        <taxon>Sphingomonas</taxon>
    </lineage>
</organism>
<gene>
    <name evidence="1" type="ORF">GCM10022276_06210</name>
</gene>
<dbReference type="RefSeq" id="WP_344698229.1">
    <property type="nucleotide sequence ID" value="NZ_BAABBM010000001.1"/>
</dbReference>
<evidence type="ECO:0000313" key="1">
    <source>
        <dbReference type="EMBL" id="GAA3889941.1"/>
    </source>
</evidence>
<accession>A0ABP7KZY3</accession>